<accession>A0A2A2K888</accession>
<evidence type="ECO:0000313" key="1">
    <source>
        <dbReference type="EMBL" id="PAV70093.1"/>
    </source>
</evidence>
<comment type="caution">
    <text evidence="1">The sequence shown here is derived from an EMBL/GenBank/DDBJ whole genome shotgun (WGS) entry which is preliminary data.</text>
</comment>
<proteinExistence type="predicted"/>
<sequence length="136" mass="15846">MKYPFGPKTSQIGGGHQKAISKIILSKSDFTEKKRAFIKFTDKYSHENRGESFDKVTDEEGLFWALEVKTHIDKFVLKLLREMFYNPIAEKEKLTDDEWEAKSAPERYFRMALEYIFPGETVKVEIDADQTVKGEL</sequence>
<organism evidence="1 2">
    <name type="scientific">Diploscapter pachys</name>
    <dbReference type="NCBI Taxonomy" id="2018661"/>
    <lineage>
        <taxon>Eukaryota</taxon>
        <taxon>Metazoa</taxon>
        <taxon>Ecdysozoa</taxon>
        <taxon>Nematoda</taxon>
        <taxon>Chromadorea</taxon>
        <taxon>Rhabditida</taxon>
        <taxon>Rhabditina</taxon>
        <taxon>Rhabditomorpha</taxon>
        <taxon>Rhabditoidea</taxon>
        <taxon>Rhabditidae</taxon>
        <taxon>Diploscapter</taxon>
    </lineage>
</organism>
<dbReference type="Proteomes" id="UP000218231">
    <property type="component" value="Unassembled WGS sequence"/>
</dbReference>
<evidence type="ECO:0000313" key="2">
    <source>
        <dbReference type="Proteomes" id="UP000218231"/>
    </source>
</evidence>
<gene>
    <name evidence="1" type="ORF">WR25_09666</name>
</gene>
<protein>
    <submittedName>
        <fullName evidence="1">Uncharacterized protein</fullName>
    </submittedName>
</protein>
<name>A0A2A2K888_9BILA</name>
<keyword evidence="2" id="KW-1185">Reference proteome</keyword>
<dbReference type="AlphaFoldDB" id="A0A2A2K888"/>
<dbReference type="EMBL" id="LIAE01009358">
    <property type="protein sequence ID" value="PAV70093.1"/>
    <property type="molecule type" value="Genomic_DNA"/>
</dbReference>
<reference evidence="1 2" key="1">
    <citation type="journal article" date="2017" name="Curr. Biol.">
        <title>Genome architecture and evolution of a unichromosomal asexual nematode.</title>
        <authorList>
            <person name="Fradin H."/>
            <person name="Zegar C."/>
            <person name="Gutwein M."/>
            <person name="Lucas J."/>
            <person name="Kovtun M."/>
            <person name="Corcoran D."/>
            <person name="Baugh L.R."/>
            <person name="Kiontke K."/>
            <person name="Gunsalus K."/>
            <person name="Fitch D.H."/>
            <person name="Piano F."/>
        </authorList>
    </citation>
    <scope>NUCLEOTIDE SEQUENCE [LARGE SCALE GENOMIC DNA]</scope>
    <source>
        <strain evidence="1">PF1309</strain>
    </source>
</reference>